<dbReference type="Proteomes" id="UP001604002">
    <property type="component" value="Unassembled WGS sequence"/>
</dbReference>
<dbReference type="RefSeq" id="WP_393991460.1">
    <property type="nucleotide sequence ID" value="NZ_JBAFVH010000002.1"/>
</dbReference>
<accession>A0ABW6ZRY9</accession>
<evidence type="ECO:0000313" key="1">
    <source>
        <dbReference type="EMBL" id="MFG1371479.1"/>
    </source>
</evidence>
<dbReference type="Gene3D" id="2.60.120.1340">
    <property type="match status" value="1"/>
</dbReference>
<dbReference type="InterPro" id="IPR021251">
    <property type="entry name" value="DUF2793"/>
</dbReference>
<organism evidence="1 2">
    <name type="scientific">Xanthobacter oligotrophicus</name>
    <dbReference type="NCBI Taxonomy" id="2607286"/>
    <lineage>
        <taxon>Bacteria</taxon>
        <taxon>Pseudomonadati</taxon>
        <taxon>Pseudomonadota</taxon>
        <taxon>Alphaproteobacteria</taxon>
        <taxon>Hyphomicrobiales</taxon>
        <taxon>Xanthobacteraceae</taxon>
        <taxon>Xanthobacter</taxon>
    </lineage>
</organism>
<keyword evidence="2" id="KW-1185">Reference proteome</keyword>
<protein>
    <submittedName>
        <fullName evidence="1">DUF2793 domain-containing protein</fullName>
    </submittedName>
</protein>
<name>A0ABW6ZRY9_9HYPH</name>
<comment type="caution">
    <text evidence="1">The sequence shown here is derived from an EMBL/GenBank/DDBJ whole genome shotgun (WGS) entry which is preliminary data.</text>
</comment>
<gene>
    <name evidence="1" type="ORF">V5F32_04815</name>
</gene>
<dbReference type="EMBL" id="JBAFVH010000002">
    <property type="protein sequence ID" value="MFG1371479.1"/>
    <property type="molecule type" value="Genomic_DNA"/>
</dbReference>
<evidence type="ECO:0000313" key="2">
    <source>
        <dbReference type="Proteomes" id="UP001604002"/>
    </source>
</evidence>
<proteinExistence type="predicted"/>
<reference evidence="1 2" key="1">
    <citation type="submission" date="2024-02" db="EMBL/GenBank/DDBJ databases">
        <title>Expansion and revision of Xanthobacter and proposal of Roseixanthobacter gen. nov.</title>
        <authorList>
            <person name="Soltysiak M.P.M."/>
            <person name="Jalihal A."/>
            <person name="Ory A."/>
            <person name="Chrisophersen C."/>
            <person name="Lee A.D."/>
            <person name="Boulton J."/>
            <person name="Springer M."/>
        </authorList>
    </citation>
    <scope>NUCLEOTIDE SEQUENCE [LARGE SCALE GENOMIC DNA]</scope>
    <source>
        <strain evidence="1 2">23A</strain>
    </source>
</reference>
<dbReference type="Pfam" id="PF10983">
    <property type="entry name" value="DUF2793"/>
    <property type="match status" value="1"/>
</dbReference>
<sequence>MTFSAYYGVGTVTVAAGGTAVTGSGTLWSALLQPGDTFEAAGRAVRILNVVDDTHLTLAYGWPGTALAASAYMVVYNAPGRSSGTYVAERARELIERQRILDDGIPTYAAKAAGTVTPPATPVASDLYLIGSAPTGVWAGYAGYLAVATDAGGWRFTAPEQGMRVYDTTADAVWERHSVGWVNIAPVSASLLGAANGVATLDSGSKVPTAQLPVGVANGIATLDSGGKIPTAQLPALAITDVFTVATQAAMLALTAQTGDLAIRTDLNKTFVLAASPATTLANWAEVLAPTAAVSSVAGRTGAVVLVKADVGLGSVDNTSDALKPVSTAQAAAIASAVAAGVTGNVVQVVNASTAAVATTTALIPYDDTIPQITEGAEVLTATITPKSATNILRIDVSLQLSPSVQSSVTVALFKDSGADALAAGIDLAGGSSNTQVNISCFVVAGSTSAQTFRVRMGMVSAGTLTLNGLGGARRFGGVSASTISIVEIKG</sequence>